<dbReference type="RefSeq" id="WP_160624227.1">
    <property type="nucleotide sequence ID" value="NZ_WUUQ01000001.1"/>
</dbReference>
<keyword evidence="7" id="KW-1185">Reference proteome</keyword>
<dbReference type="Gene3D" id="3.40.50.300">
    <property type="entry name" value="P-loop containing nucleotide triphosphate hydrolases"/>
    <property type="match status" value="1"/>
</dbReference>
<dbReference type="EMBL" id="WUUQ01000001">
    <property type="protein sequence ID" value="MXQ72744.1"/>
    <property type="molecule type" value="Genomic_DNA"/>
</dbReference>
<reference evidence="6 7" key="1">
    <citation type="submission" date="2019-12" db="EMBL/GenBank/DDBJ databases">
        <authorList>
            <person name="Yang R."/>
        </authorList>
    </citation>
    <scope>NUCLEOTIDE SEQUENCE [LARGE SCALE GENOMIC DNA]</scope>
    <source>
        <strain evidence="6 7">DONG20-135</strain>
    </source>
</reference>
<keyword evidence="3" id="KW-0238">DNA-binding</keyword>
<accession>A0A6N8U600</accession>
<dbReference type="AlphaFoldDB" id="A0A6N8U600"/>
<evidence type="ECO:0000256" key="2">
    <source>
        <dbReference type="ARBA" id="ARBA00022840"/>
    </source>
</evidence>
<dbReference type="GO" id="GO:0005829">
    <property type="term" value="C:cytosol"/>
    <property type="evidence" value="ECO:0007669"/>
    <property type="project" value="TreeGrafter"/>
</dbReference>
<dbReference type="SMART" id="SM00534">
    <property type="entry name" value="MUTSac"/>
    <property type="match status" value="1"/>
</dbReference>
<protein>
    <recommendedName>
        <fullName evidence="5">DNA mismatch repair proteins mutS family domain-containing protein</fullName>
    </recommendedName>
</protein>
<dbReference type="GO" id="GO:0030983">
    <property type="term" value="F:mismatched DNA binding"/>
    <property type="evidence" value="ECO:0007669"/>
    <property type="project" value="InterPro"/>
</dbReference>
<keyword evidence="2" id="KW-0067">ATP-binding</keyword>
<dbReference type="Gene3D" id="1.10.1420.10">
    <property type="match status" value="1"/>
</dbReference>
<feature type="transmembrane region" description="Helical" evidence="4">
    <location>
        <begin position="6"/>
        <end position="26"/>
    </location>
</feature>
<sequence>MDFTAVVVTLGVLVGIEVIYTIYHFWSKHQQQTAVFQNWGEHSSSGSFSKDELSFIKEQTQEHYEPFQVDDITWNDLDMDIVYQQMNQCLSAAGDQALYHMLRNPLYDPAAITQRHAMLEWAMNDEAGRNLIRSALIKTDSRGEIAIDALYTKPKNVKMISQPLVYILAGLPVFFLIAGIFYWPILTYAFLIGFINCFLANSIRKNMADDFDSALYLYSYARSLQAISKASLPPFIQDQYPLKKTAKALGSIKRSLFPDIHSGDGFFLLIIGNALLGEAFTYYRLRDHLFQHRKNIETAVTIIGEMDALISTASYYQTLTKTCTAEFVSDHILEAKTMIHPLLENPVPNDVDLHQNILISGSNASGKSTYLKMIAINTIFAQSFGFALAASYRACIFQIYTSMSLRDSLETNDSYFVAEIKSIKRILDHIHDEIPILCMIDEILRGTNTGERIAAASEVLMALSRSQALCLAATHDLELTRILSNHYQNRHFTESLQDDQMQFDYHIHEGASHSRNALALLTRLDFDRNVVKQAEEQLQYYETNGVWKKLREVSGYEK</sequence>
<dbReference type="GO" id="GO:0140664">
    <property type="term" value="F:ATP-dependent DNA damage sensor activity"/>
    <property type="evidence" value="ECO:0007669"/>
    <property type="project" value="InterPro"/>
</dbReference>
<evidence type="ECO:0000313" key="7">
    <source>
        <dbReference type="Proteomes" id="UP000434036"/>
    </source>
</evidence>
<dbReference type="Pfam" id="PF00488">
    <property type="entry name" value="MutS_V"/>
    <property type="match status" value="1"/>
</dbReference>
<organism evidence="6 7">
    <name type="scientific">Copranaerobaculum intestinale</name>
    <dbReference type="NCBI Taxonomy" id="2692629"/>
    <lineage>
        <taxon>Bacteria</taxon>
        <taxon>Bacillati</taxon>
        <taxon>Bacillota</taxon>
        <taxon>Erysipelotrichia</taxon>
        <taxon>Erysipelotrichales</taxon>
        <taxon>Erysipelotrichaceae</taxon>
        <taxon>Copranaerobaculum</taxon>
    </lineage>
</organism>
<evidence type="ECO:0000256" key="3">
    <source>
        <dbReference type="ARBA" id="ARBA00023125"/>
    </source>
</evidence>
<evidence type="ECO:0000259" key="5">
    <source>
        <dbReference type="SMART" id="SM00534"/>
    </source>
</evidence>
<evidence type="ECO:0000313" key="6">
    <source>
        <dbReference type="EMBL" id="MXQ72744.1"/>
    </source>
</evidence>
<dbReference type="InterPro" id="IPR036187">
    <property type="entry name" value="DNA_mismatch_repair_MutS_sf"/>
</dbReference>
<dbReference type="InterPro" id="IPR045076">
    <property type="entry name" value="MutS"/>
</dbReference>
<dbReference type="PANTHER" id="PTHR11361">
    <property type="entry name" value="DNA MISMATCH REPAIR PROTEIN MUTS FAMILY MEMBER"/>
    <property type="match status" value="1"/>
</dbReference>
<comment type="caution">
    <text evidence="6">The sequence shown here is derived from an EMBL/GenBank/DDBJ whole genome shotgun (WGS) entry which is preliminary data.</text>
</comment>
<dbReference type="InterPro" id="IPR000432">
    <property type="entry name" value="DNA_mismatch_repair_MutS_C"/>
</dbReference>
<evidence type="ECO:0000256" key="4">
    <source>
        <dbReference type="SAM" id="Phobius"/>
    </source>
</evidence>
<feature type="transmembrane region" description="Helical" evidence="4">
    <location>
        <begin position="164"/>
        <end position="185"/>
    </location>
</feature>
<dbReference type="GO" id="GO:0005524">
    <property type="term" value="F:ATP binding"/>
    <property type="evidence" value="ECO:0007669"/>
    <property type="project" value="UniProtKB-KW"/>
</dbReference>
<dbReference type="SUPFAM" id="SSF52540">
    <property type="entry name" value="P-loop containing nucleoside triphosphate hydrolases"/>
    <property type="match status" value="1"/>
</dbReference>
<keyword evidence="1" id="KW-0547">Nucleotide-binding</keyword>
<reference evidence="6 7" key="2">
    <citation type="submission" date="2020-01" db="EMBL/GenBank/DDBJ databases">
        <title>Clostridiaceae sp. nov. isolated from the gut of human by culturomics.</title>
        <authorList>
            <person name="Chang Y."/>
        </authorList>
    </citation>
    <scope>NUCLEOTIDE SEQUENCE [LARGE SCALE GENOMIC DNA]</scope>
    <source>
        <strain evidence="6 7">DONG20-135</strain>
    </source>
</reference>
<keyword evidence="4" id="KW-1133">Transmembrane helix</keyword>
<dbReference type="PANTHER" id="PTHR11361:SF152">
    <property type="entry name" value="DNA MISMATCH REPAIR PROTEIN"/>
    <property type="match status" value="1"/>
</dbReference>
<dbReference type="SUPFAM" id="SSF48334">
    <property type="entry name" value="DNA repair protein MutS, domain III"/>
    <property type="match status" value="1"/>
</dbReference>
<keyword evidence="4" id="KW-0812">Transmembrane</keyword>
<dbReference type="Proteomes" id="UP000434036">
    <property type="component" value="Unassembled WGS sequence"/>
</dbReference>
<evidence type="ECO:0000256" key="1">
    <source>
        <dbReference type="ARBA" id="ARBA00022741"/>
    </source>
</evidence>
<feature type="domain" description="DNA mismatch repair proteins mutS family" evidence="5">
    <location>
        <begin position="354"/>
        <end position="539"/>
    </location>
</feature>
<name>A0A6N8U600_9FIRM</name>
<dbReference type="GO" id="GO:0006298">
    <property type="term" value="P:mismatch repair"/>
    <property type="evidence" value="ECO:0007669"/>
    <property type="project" value="InterPro"/>
</dbReference>
<proteinExistence type="predicted"/>
<keyword evidence="4" id="KW-0472">Membrane</keyword>
<dbReference type="InterPro" id="IPR027417">
    <property type="entry name" value="P-loop_NTPase"/>
</dbReference>
<gene>
    <name evidence="6" type="ORF">GSF08_02130</name>
</gene>